<gene>
    <name evidence="2" type="ORF">SAMN05421870_101142</name>
</gene>
<dbReference type="AlphaFoldDB" id="A0A1H9N666"/>
<evidence type="ECO:0000256" key="1">
    <source>
        <dbReference type="SAM" id="SignalP"/>
    </source>
</evidence>
<accession>A0A1H9N666</accession>
<dbReference type="OrthoDB" id="4239816at2"/>
<organism evidence="2 3">
    <name type="scientific">Streptomyces qinglanensis</name>
    <dbReference type="NCBI Taxonomy" id="943816"/>
    <lineage>
        <taxon>Bacteria</taxon>
        <taxon>Bacillati</taxon>
        <taxon>Actinomycetota</taxon>
        <taxon>Actinomycetes</taxon>
        <taxon>Kitasatosporales</taxon>
        <taxon>Streptomycetaceae</taxon>
        <taxon>Streptomyces</taxon>
    </lineage>
</organism>
<evidence type="ECO:0000313" key="2">
    <source>
        <dbReference type="EMBL" id="SER31540.1"/>
    </source>
</evidence>
<evidence type="ECO:0000313" key="3">
    <source>
        <dbReference type="Proteomes" id="UP000182841"/>
    </source>
</evidence>
<feature type="signal peptide" evidence="1">
    <location>
        <begin position="1"/>
        <end position="17"/>
    </location>
</feature>
<name>A0A1H9N666_9ACTN</name>
<protein>
    <submittedName>
        <fullName evidence="2">Uncharacterized protein</fullName>
    </submittedName>
</protein>
<sequence length="131" mass="13307">MDVATALSLATAAAASAAGGAADAAGQSAWESLLSLVRRVGGRRGDGDHGEGRLAVVDPADSGQVGALTGWLDEQARADEEFAALLRGWAERHAPALRAERSEVRNTVSGSAQVQGPVIQARDIHGGVNLG</sequence>
<feature type="chain" id="PRO_5039343984" evidence="1">
    <location>
        <begin position="18"/>
        <end position="131"/>
    </location>
</feature>
<dbReference type="RefSeq" id="WP_074998710.1">
    <property type="nucleotide sequence ID" value="NZ_FOGO01000001.1"/>
</dbReference>
<reference evidence="3" key="1">
    <citation type="submission" date="2016-10" db="EMBL/GenBank/DDBJ databases">
        <authorList>
            <person name="Varghese N."/>
            <person name="Submissions S."/>
        </authorList>
    </citation>
    <scope>NUCLEOTIDE SEQUENCE [LARGE SCALE GENOMIC DNA]</scope>
    <source>
        <strain evidence="3">CGMCC 4.6825</strain>
    </source>
</reference>
<dbReference type="Proteomes" id="UP000182841">
    <property type="component" value="Unassembled WGS sequence"/>
</dbReference>
<dbReference type="EMBL" id="FOGO01000001">
    <property type="protein sequence ID" value="SER31540.1"/>
    <property type="molecule type" value="Genomic_DNA"/>
</dbReference>
<keyword evidence="1" id="KW-0732">Signal</keyword>
<proteinExistence type="predicted"/>
<keyword evidence="3" id="KW-1185">Reference proteome</keyword>